<organism evidence="3 4">
    <name type="scientific">Acidilutibacter cellobiosedens</name>
    <dbReference type="NCBI Taxonomy" id="2507161"/>
    <lineage>
        <taxon>Bacteria</taxon>
        <taxon>Bacillati</taxon>
        <taxon>Bacillota</taxon>
        <taxon>Tissierellia</taxon>
        <taxon>Tissierellales</taxon>
        <taxon>Acidilutibacteraceae</taxon>
        <taxon>Acidilutibacter</taxon>
    </lineage>
</organism>
<keyword evidence="4" id="KW-1185">Reference proteome</keyword>
<evidence type="ECO:0000313" key="3">
    <source>
        <dbReference type="EMBL" id="QAT60086.1"/>
    </source>
</evidence>
<accession>A0A410Q832</accession>
<dbReference type="KEGG" id="spoa:EQM13_00115"/>
<proteinExistence type="predicted"/>
<evidence type="ECO:0000259" key="2">
    <source>
        <dbReference type="Pfam" id="PF22747"/>
    </source>
</evidence>
<protein>
    <submittedName>
        <fullName evidence="3">DUF2089 domain-containing protein</fullName>
    </submittedName>
</protein>
<dbReference type="Pfam" id="PF22747">
    <property type="entry name" value="Zn_ribbon_DUF2089"/>
    <property type="match status" value="1"/>
</dbReference>
<dbReference type="Proteomes" id="UP000287969">
    <property type="component" value="Chromosome"/>
</dbReference>
<dbReference type="RefSeq" id="WP_071140555.1">
    <property type="nucleotide sequence ID" value="NZ_CP035282.1"/>
</dbReference>
<gene>
    <name evidence="3" type="ORF">EQM13_00115</name>
</gene>
<dbReference type="InterPro" id="IPR053957">
    <property type="entry name" value="DUF2089_Zn_ribbon"/>
</dbReference>
<feature type="domain" description="DUF2089" evidence="1">
    <location>
        <begin position="42"/>
        <end position="87"/>
    </location>
</feature>
<feature type="domain" description="DUF2089" evidence="2">
    <location>
        <begin position="9"/>
        <end position="40"/>
    </location>
</feature>
<dbReference type="InterPro" id="IPR018658">
    <property type="entry name" value="DUF2089"/>
</dbReference>
<reference evidence="4" key="1">
    <citation type="submission" date="2019-01" db="EMBL/GenBank/DDBJ databases">
        <title>Draft genomes of a novel of Sporanaerobacter strains.</title>
        <authorList>
            <person name="Ma S."/>
        </authorList>
    </citation>
    <scope>NUCLEOTIDE SEQUENCE [LARGE SCALE GENOMIC DNA]</scope>
    <source>
        <strain evidence="4">NJN-17</strain>
    </source>
</reference>
<dbReference type="EMBL" id="CP035282">
    <property type="protein sequence ID" value="QAT60086.1"/>
    <property type="molecule type" value="Genomic_DNA"/>
</dbReference>
<evidence type="ECO:0000313" key="4">
    <source>
        <dbReference type="Proteomes" id="UP000287969"/>
    </source>
</evidence>
<name>A0A410Q832_9FIRM</name>
<dbReference type="OrthoDB" id="9797643at2"/>
<evidence type="ECO:0000259" key="1">
    <source>
        <dbReference type="Pfam" id="PF09862"/>
    </source>
</evidence>
<dbReference type="Pfam" id="PF09862">
    <property type="entry name" value="DUF2089"/>
    <property type="match status" value="1"/>
</dbReference>
<sequence length="123" mass="13888">MNREVIGKCPVCGKEMEVTRLSCNYCNTTIEGSFTLCKFCRLGDEQKKFAEIFIKNRGNIKEIEKELGISYPTVRNKLEDVIQALGYSPKVTTVNIDKKAILEKLKNGEISPEEAVKLLKGEE</sequence>
<dbReference type="AlphaFoldDB" id="A0A410Q832"/>